<organism evidence="3 4">
    <name type="scientific">Cristinia sonorae</name>
    <dbReference type="NCBI Taxonomy" id="1940300"/>
    <lineage>
        <taxon>Eukaryota</taxon>
        <taxon>Fungi</taxon>
        <taxon>Dikarya</taxon>
        <taxon>Basidiomycota</taxon>
        <taxon>Agaricomycotina</taxon>
        <taxon>Agaricomycetes</taxon>
        <taxon>Agaricomycetidae</taxon>
        <taxon>Agaricales</taxon>
        <taxon>Pleurotineae</taxon>
        <taxon>Stephanosporaceae</taxon>
        <taxon>Cristinia</taxon>
    </lineage>
</organism>
<feature type="transmembrane region" description="Helical" evidence="1">
    <location>
        <begin position="206"/>
        <end position="225"/>
    </location>
</feature>
<keyword evidence="1" id="KW-1133">Transmembrane helix</keyword>
<keyword evidence="1" id="KW-0472">Membrane</keyword>
<gene>
    <name evidence="3" type="ORF">BXZ70DRAFT_1011474</name>
</gene>
<name>A0A8K0UHT2_9AGAR</name>
<keyword evidence="1" id="KW-0812">Transmembrane</keyword>
<feature type="transmembrane region" description="Helical" evidence="1">
    <location>
        <begin position="161"/>
        <end position="185"/>
    </location>
</feature>
<reference evidence="3" key="1">
    <citation type="journal article" date="2021" name="New Phytol.">
        <title>Evolutionary innovations through gain and loss of genes in the ectomycorrhizal Boletales.</title>
        <authorList>
            <person name="Wu G."/>
            <person name="Miyauchi S."/>
            <person name="Morin E."/>
            <person name="Kuo A."/>
            <person name="Drula E."/>
            <person name="Varga T."/>
            <person name="Kohler A."/>
            <person name="Feng B."/>
            <person name="Cao Y."/>
            <person name="Lipzen A."/>
            <person name="Daum C."/>
            <person name="Hundley H."/>
            <person name="Pangilinan J."/>
            <person name="Johnson J."/>
            <person name="Barry K."/>
            <person name="LaButti K."/>
            <person name="Ng V."/>
            <person name="Ahrendt S."/>
            <person name="Min B."/>
            <person name="Choi I.G."/>
            <person name="Park H."/>
            <person name="Plett J.M."/>
            <person name="Magnuson J."/>
            <person name="Spatafora J.W."/>
            <person name="Nagy L.G."/>
            <person name="Henrissat B."/>
            <person name="Grigoriev I.V."/>
            <person name="Yang Z.L."/>
            <person name="Xu J."/>
            <person name="Martin F.M."/>
        </authorList>
    </citation>
    <scope>NUCLEOTIDE SEQUENCE</scope>
    <source>
        <strain evidence="3">KKN 215</strain>
    </source>
</reference>
<dbReference type="InterPro" id="IPR045340">
    <property type="entry name" value="DUF6533"/>
</dbReference>
<dbReference type="EMBL" id="JAEVFJ010000039">
    <property type="protein sequence ID" value="KAH8088966.1"/>
    <property type="molecule type" value="Genomic_DNA"/>
</dbReference>
<dbReference type="AlphaFoldDB" id="A0A8K0UHT2"/>
<proteinExistence type="predicted"/>
<evidence type="ECO:0000313" key="4">
    <source>
        <dbReference type="Proteomes" id="UP000813824"/>
    </source>
</evidence>
<evidence type="ECO:0000313" key="3">
    <source>
        <dbReference type="EMBL" id="KAH8088966.1"/>
    </source>
</evidence>
<accession>A0A8K0UHT2</accession>
<keyword evidence="4" id="KW-1185">Reference proteome</keyword>
<protein>
    <recommendedName>
        <fullName evidence="2">DUF6533 domain-containing protein</fullName>
    </recommendedName>
</protein>
<evidence type="ECO:0000259" key="2">
    <source>
        <dbReference type="Pfam" id="PF20151"/>
    </source>
</evidence>
<dbReference type="OrthoDB" id="3349377at2759"/>
<evidence type="ECO:0000256" key="1">
    <source>
        <dbReference type="SAM" id="Phobius"/>
    </source>
</evidence>
<feature type="transmembrane region" description="Helical" evidence="1">
    <location>
        <begin position="101"/>
        <end position="134"/>
    </location>
</feature>
<dbReference type="Pfam" id="PF20151">
    <property type="entry name" value="DUF6533"/>
    <property type="match status" value="1"/>
</dbReference>
<feature type="transmembrane region" description="Helical" evidence="1">
    <location>
        <begin position="231"/>
        <end position="250"/>
    </location>
</feature>
<sequence>MSIIAAASAIFTVRYAELGASSIVVYEHLMTLDDEINLIWRSRWSIGKCLFLLNRYSVLSVVIFNNFVLFSPNITDEALNGLTGKVQLGLSPSRLQSLRVYAMYAGNTAVLILMASTFLAGFITSTVLMITAMIKYKAISHPAPDILFCLPVDLPRDFYAFWIPILLSETVLCVLALWCGVQNYLQLRGVQRSAQSLIRILIRDSVIYFMVIFAVYLCNLIIWFSNNPSKLQSAVGYTVAMSGVMGNRLVTNVRGMLHSNSELLSFGRSQKYARGRPPPLPITVSFVEPAGDTLDTTTIEMDVHGGH</sequence>
<feature type="domain" description="DUF6533" evidence="2">
    <location>
        <begin position="15"/>
        <end position="59"/>
    </location>
</feature>
<dbReference type="Proteomes" id="UP000813824">
    <property type="component" value="Unassembled WGS sequence"/>
</dbReference>
<comment type="caution">
    <text evidence="3">The sequence shown here is derived from an EMBL/GenBank/DDBJ whole genome shotgun (WGS) entry which is preliminary data.</text>
</comment>